<dbReference type="PANTHER" id="PTHR12899">
    <property type="entry name" value="39S RIBOSOMAL PROTEIN L18, MITOCHONDRIAL"/>
    <property type="match status" value="1"/>
</dbReference>
<comment type="subunit">
    <text evidence="7">Part of the 50S ribosomal subunit; part of the 5S rRNA/L5/L18/L25 subcomplex. Contacts the 5S and 23S rRNAs.</text>
</comment>
<gene>
    <name evidence="7" type="primary">rplR</name>
    <name evidence="8" type="ORF">UT92_C0003G0015</name>
</gene>
<dbReference type="Gene3D" id="3.30.420.100">
    <property type="match status" value="1"/>
</dbReference>
<comment type="function">
    <text evidence="7">This is one of the proteins that bind and probably mediate the attachment of the 5S RNA into the large ribosomal subunit, where it forms part of the central protuberance.</text>
</comment>
<dbReference type="HAMAP" id="MF_01337_B">
    <property type="entry name" value="Ribosomal_uL18_B"/>
    <property type="match status" value="1"/>
</dbReference>
<accession>A0A0G0UZ55</accession>
<comment type="caution">
    <text evidence="8">The sequence shown here is derived from an EMBL/GenBank/DDBJ whole genome shotgun (WGS) entry which is preliminary data.</text>
</comment>
<dbReference type="GO" id="GO:0008097">
    <property type="term" value="F:5S rRNA binding"/>
    <property type="evidence" value="ECO:0007669"/>
    <property type="project" value="TreeGrafter"/>
</dbReference>
<evidence type="ECO:0000256" key="1">
    <source>
        <dbReference type="ARBA" id="ARBA00007116"/>
    </source>
</evidence>
<evidence type="ECO:0000313" key="8">
    <source>
        <dbReference type="EMBL" id="KKR55597.1"/>
    </source>
</evidence>
<dbReference type="CDD" id="cd00432">
    <property type="entry name" value="Ribosomal_L18_L5e"/>
    <property type="match status" value="1"/>
</dbReference>
<reference evidence="8 9" key="1">
    <citation type="journal article" date="2015" name="Nature">
        <title>rRNA introns, odd ribosomes, and small enigmatic genomes across a large radiation of phyla.</title>
        <authorList>
            <person name="Brown C.T."/>
            <person name="Hug L.A."/>
            <person name="Thomas B.C."/>
            <person name="Sharon I."/>
            <person name="Castelle C.J."/>
            <person name="Singh A."/>
            <person name="Wilkins M.J."/>
            <person name="Williams K.H."/>
            <person name="Banfield J.F."/>
        </authorList>
    </citation>
    <scope>NUCLEOTIDE SEQUENCE [LARGE SCALE GENOMIC DNA]</scope>
</reference>
<evidence type="ECO:0000313" key="9">
    <source>
        <dbReference type="Proteomes" id="UP000034489"/>
    </source>
</evidence>
<sequence length="122" mass="13793">MRDIRVRKKIRHFRIRKRVGGNSNIPRLVVFRSNLHIYAQIIDDQNSKTIAGVSDLNLAKEKIKTEEGKMKKSDLAKLVGFAIAEKGNAQKIKKVTFDRGGYKYHGRVKALAEGAREGGLNF</sequence>
<keyword evidence="5 7" id="KW-0687">Ribonucleoprotein</keyword>
<dbReference type="GO" id="GO:0022625">
    <property type="term" value="C:cytosolic large ribosomal subunit"/>
    <property type="evidence" value="ECO:0007669"/>
    <property type="project" value="TreeGrafter"/>
</dbReference>
<protein>
    <recommendedName>
        <fullName evidence="6 7">Large ribosomal subunit protein uL18</fullName>
    </recommendedName>
</protein>
<evidence type="ECO:0000256" key="5">
    <source>
        <dbReference type="ARBA" id="ARBA00023274"/>
    </source>
</evidence>
<keyword evidence="2 7" id="KW-0699">rRNA-binding</keyword>
<evidence type="ECO:0000256" key="3">
    <source>
        <dbReference type="ARBA" id="ARBA00022884"/>
    </source>
</evidence>
<dbReference type="InterPro" id="IPR057268">
    <property type="entry name" value="Ribosomal_L18"/>
</dbReference>
<dbReference type="PATRIC" id="fig|1618406.3.peg.100"/>
<dbReference type="GO" id="GO:0003735">
    <property type="term" value="F:structural constituent of ribosome"/>
    <property type="evidence" value="ECO:0007669"/>
    <property type="project" value="InterPro"/>
</dbReference>
<dbReference type="GO" id="GO:0006412">
    <property type="term" value="P:translation"/>
    <property type="evidence" value="ECO:0007669"/>
    <property type="project" value="UniProtKB-UniRule"/>
</dbReference>
<organism evidence="8 9">
    <name type="scientific">Candidatus Curtissbacteria bacterium GW2011_GWA1_40_24</name>
    <dbReference type="NCBI Taxonomy" id="1618406"/>
    <lineage>
        <taxon>Bacteria</taxon>
        <taxon>Candidatus Curtissiibacteriota</taxon>
    </lineage>
</organism>
<evidence type="ECO:0000256" key="4">
    <source>
        <dbReference type="ARBA" id="ARBA00022980"/>
    </source>
</evidence>
<dbReference type="InterPro" id="IPR004389">
    <property type="entry name" value="Ribosomal_uL18_bac-type"/>
</dbReference>
<dbReference type="FunFam" id="3.30.420.100:FF:000001">
    <property type="entry name" value="50S ribosomal protein L18"/>
    <property type="match status" value="1"/>
</dbReference>
<keyword evidence="4 7" id="KW-0689">Ribosomal protein</keyword>
<dbReference type="NCBIfam" id="TIGR00060">
    <property type="entry name" value="L18_bact"/>
    <property type="match status" value="1"/>
</dbReference>
<dbReference type="SUPFAM" id="SSF53137">
    <property type="entry name" value="Translational machinery components"/>
    <property type="match status" value="1"/>
</dbReference>
<evidence type="ECO:0000256" key="6">
    <source>
        <dbReference type="ARBA" id="ARBA00035197"/>
    </source>
</evidence>
<dbReference type="InterPro" id="IPR005484">
    <property type="entry name" value="Ribosomal_uL18_bac/plant/anim"/>
</dbReference>
<name>A0A0G0UZ55_9BACT</name>
<comment type="similarity">
    <text evidence="1 7">Belongs to the universal ribosomal protein uL18 family.</text>
</comment>
<keyword evidence="3 7" id="KW-0694">RNA-binding</keyword>
<dbReference type="PANTHER" id="PTHR12899:SF3">
    <property type="entry name" value="LARGE RIBOSOMAL SUBUNIT PROTEIN UL18M"/>
    <property type="match status" value="1"/>
</dbReference>
<dbReference type="AlphaFoldDB" id="A0A0G0UZ55"/>
<proteinExistence type="inferred from homology"/>
<evidence type="ECO:0000256" key="2">
    <source>
        <dbReference type="ARBA" id="ARBA00022730"/>
    </source>
</evidence>
<dbReference type="Proteomes" id="UP000034489">
    <property type="component" value="Unassembled WGS sequence"/>
</dbReference>
<dbReference type="EMBL" id="LBYQ01000003">
    <property type="protein sequence ID" value="KKR55597.1"/>
    <property type="molecule type" value="Genomic_DNA"/>
</dbReference>
<dbReference type="Pfam" id="PF00861">
    <property type="entry name" value="Ribosomal_L18p"/>
    <property type="match status" value="1"/>
</dbReference>
<evidence type="ECO:0000256" key="7">
    <source>
        <dbReference type="HAMAP-Rule" id="MF_01337"/>
    </source>
</evidence>